<sequence>MSSTIKIALSLLFFLLSIKTQAQETTPINSNEKILFNAKIFTANTKMPYAEAVAIKGNLIVAIGNFNEVKNALSNKASLINMNGQCILPGFIDSHNHALQGGDGLLHANLYDSAVTIEALEQYATKVTNDGSGMFDGFLIIEGINIGTWSHIDELNNTFNAAGYAAKPILLRGSDGHTIWANNFLLQKAGITTNFISQLPLETKKYYGINPNNAPNGFIADSGIDKLNAILPEIQTDWVTAGSKAMEYLNSNGITAFLDPACGSTDATENEMLQAYQKLSATKQLTTHVTAVVVADANGNAAKQIANLKKLQLQYNNTRNLRVLGFKIFADGVIEYPTQTAALSKPYTNSGSNGALMVDPLKFNQFVTAADKANLLVHVHAIGDLAVTDALNGFAAARKINGNSHIPHTITHIQIAQPTDFTRFKQLGVLASLQLLWALGDITTIDIVQPYIAPELYKWQYPARSLLQSGATICGASDWPVTSANPFIAIYDAETRLGLKGVLDSTQAMPRIDMLYAYTINAARALQMDKQIGSLEPGKMADLILLDRDIFTISPEAMQQTKVQWTMFEGRIVYQQQ</sequence>
<dbReference type="PANTHER" id="PTHR22642:SF2">
    <property type="entry name" value="PROTEIN LONG AFTER FAR-RED 3"/>
    <property type="match status" value="1"/>
</dbReference>
<evidence type="ECO:0000256" key="1">
    <source>
        <dbReference type="SAM" id="Coils"/>
    </source>
</evidence>
<dbReference type="PANTHER" id="PTHR22642">
    <property type="entry name" value="IMIDAZOLONEPROPIONASE"/>
    <property type="match status" value="1"/>
</dbReference>
<evidence type="ECO:0000313" key="5">
    <source>
        <dbReference type="Proteomes" id="UP000598971"/>
    </source>
</evidence>
<dbReference type="EMBL" id="WHPF01000006">
    <property type="protein sequence ID" value="NNV55776.1"/>
    <property type="molecule type" value="Genomic_DNA"/>
</dbReference>
<dbReference type="Gene3D" id="3.10.310.70">
    <property type="match status" value="1"/>
</dbReference>
<dbReference type="AlphaFoldDB" id="A0A8J8JWX7"/>
<reference evidence="4" key="1">
    <citation type="submission" date="2019-10" db="EMBL/GenBank/DDBJ databases">
        <title>Draft genome sequence of Panacibacter sp. KCS-6.</title>
        <authorList>
            <person name="Yim K.J."/>
        </authorList>
    </citation>
    <scope>NUCLEOTIDE SEQUENCE</scope>
    <source>
        <strain evidence="4">KCS-6</strain>
    </source>
</reference>
<dbReference type="GO" id="GO:0016810">
    <property type="term" value="F:hydrolase activity, acting on carbon-nitrogen (but not peptide) bonds"/>
    <property type="evidence" value="ECO:0007669"/>
    <property type="project" value="InterPro"/>
</dbReference>
<dbReference type="InterPro" id="IPR032466">
    <property type="entry name" value="Metal_Hydrolase"/>
</dbReference>
<dbReference type="SUPFAM" id="SSF51338">
    <property type="entry name" value="Composite domain of metallo-dependent hydrolases"/>
    <property type="match status" value="1"/>
</dbReference>
<evidence type="ECO:0000259" key="3">
    <source>
        <dbReference type="Pfam" id="PF07969"/>
    </source>
</evidence>
<dbReference type="Gene3D" id="2.30.40.10">
    <property type="entry name" value="Urease, subunit C, domain 1"/>
    <property type="match status" value="1"/>
</dbReference>
<dbReference type="CDD" id="cd01300">
    <property type="entry name" value="YtcJ_like"/>
    <property type="match status" value="1"/>
</dbReference>
<proteinExistence type="predicted"/>
<dbReference type="Pfam" id="PF07969">
    <property type="entry name" value="Amidohydro_3"/>
    <property type="match status" value="1"/>
</dbReference>
<organism evidence="4 5">
    <name type="scientific">Limnovirga soli</name>
    <dbReference type="NCBI Taxonomy" id="2656915"/>
    <lineage>
        <taxon>Bacteria</taxon>
        <taxon>Pseudomonadati</taxon>
        <taxon>Bacteroidota</taxon>
        <taxon>Chitinophagia</taxon>
        <taxon>Chitinophagales</taxon>
        <taxon>Chitinophagaceae</taxon>
        <taxon>Limnovirga</taxon>
    </lineage>
</organism>
<evidence type="ECO:0000256" key="2">
    <source>
        <dbReference type="SAM" id="SignalP"/>
    </source>
</evidence>
<dbReference type="SUPFAM" id="SSF51556">
    <property type="entry name" value="Metallo-dependent hydrolases"/>
    <property type="match status" value="1"/>
</dbReference>
<keyword evidence="2" id="KW-0732">Signal</keyword>
<keyword evidence="5" id="KW-1185">Reference proteome</keyword>
<dbReference type="InterPro" id="IPR033932">
    <property type="entry name" value="YtcJ-like"/>
</dbReference>
<comment type="caution">
    <text evidence="4">The sequence shown here is derived from an EMBL/GenBank/DDBJ whole genome shotgun (WGS) entry which is preliminary data.</text>
</comment>
<dbReference type="Proteomes" id="UP000598971">
    <property type="component" value="Unassembled WGS sequence"/>
</dbReference>
<feature type="coiled-coil region" evidence="1">
    <location>
        <begin position="294"/>
        <end position="321"/>
    </location>
</feature>
<dbReference type="InterPro" id="IPR013108">
    <property type="entry name" value="Amidohydro_3"/>
</dbReference>
<keyword evidence="1" id="KW-0175">Coiled coil</keyword>
<accession>A0A8J8JWX7</accession>
<name>A0A8J8JWX7_9BACT</name>
<protein>
    <submittedName>
        <fullName evidence="4">Amidohydrolase family protein</fullName>
    </submittedName>
</protein>
<feature type="signal peptide" evidence="2">
    <location>
        <begin position="1"/>
        <end position="22"/>
    </location>
</feature>
<gene>
    <name evidence="4" type="ORF">GD597_09920</name>
</gene>
<dbReference type="InterPro" id="IPR011059">
    <property type="entry name" value="Metal-dep_hydrolase_composite"/>
</dbReference>
<feature type="chain" id="PRO_5035186628" evidence="2">
    <location>
        <begin position="23"/>
        <end position="577"/>
    </location>
</feature>
<feature type="domain" description="Amidohydrolase 3" evidence="3">
    <location>
        <begin position="80"/>
        <end position="574"/>
    </location>
</feature>
<dbReference type="RefSeq" id="WP_171607705.1">
    <property type="nucleotide sequence ID" value="NZ_WHPF01000006.1"/>
</dbReference>
<dbReference type="Gene3D" id="3.20.20.140">
    <property type="entry name" value="Metal-dependent hydrolases"/>
    <property type="match status" value="1"/>
</dbReference>
<evidence type="ECO:0000313" key="4">
    <source>
        <dbReference type="EMBL" id="NNV55776.1"/>
    </source>
</evidence>